<accession>A0ACC0DF70</accession>
<evidence type="ECO:0000313" key="1">
    <source>
        <dbReference type="EMBL" id="KAI6091223.1"/>
    </source>
</evidence>
<gene>
    <name evidence="1" type="ORF">F4821DRAFT_226740</name>
</gene>
<evidence type="ECO:0000313" key="2">
    <source>
        <dbReference type="Proteomes" id="UP001497680"/>
    </source>
</evidence>
<sequence length="523" mass="59023">MADLPKGSPIKSVEEPMMKEDASPKLDPVGMAPTKDGLTSGQHSDTHHEKGTADGSDGDITSPKSKPIQLSGDSNDIGTSGDDKAVEDGTQSQTEPQAKEKKRKKTKRKGAAARKGVTGFEEYFADAPMTPAEAAQEKGELYNSSRPFEDRIEECIQRYRASRRWDNEHTTMFNKYMWLGGIDTSQRQFTGFASDRDALEEADADEIRKMTATDFVGGSGKRFYDPLEEEYWVVDFEGITKAFLSRTIPGIYMYDEILIRKAADLVKNFLNYVLMHDVCPEYTSDIMAARNLCDLGPLKLRSVYELHRDLPGKFNLASSSLFRDREIDKIDVNENFEKLVMLRLTIMFSPLLSEETRKKFVNEEDPTTIYVTKEKEETYKVVDVVRPHKQHILAVEKELEKNGYGGKAKPAGILKLKPSVIDFGYSNAPRPDEMDASDAEVEEYLVEDELLAKFEKGMKVKAVVCELSVGIRFIHQLKDLRVSFDLFLPQMLMENWKDNVLNDRPAPSATNPNAEEDEFGVDV</sequence>
<organism evidence="1 2">
    <name type="scientific">Hypoxylon rubiginosum</name>
    <dbReference type="NCBI Taxonomy" id="110542"/>
    <lineage>
        <taxon>Eukaryota</taxon>
        <taxon>Fungi</taxon>
        <taxon>Dikarya</taxon>
        <taxon>Ascomycota</taxon>
        <taxon>Pezizomycotina</taxon>
        <taxon>Sordariomycetes</taxon>
        <taxon>Xylariomycetidae</taxon>
        <taxon>Xylariales</taxon>
        <taxon>Hypoxylaceae</taxon>
        <taxon>Hypoxylon</taxon>
    </lineage>
</organism>
<name>A0ACC0DF70_9PEZI</name>
<keyword evidence="2" id="KW-1185">Reference proteome</keyword>
<proteinExistence type="predicted"/>
<comment type="caution">
    <text evidence="1">The sequence shown here is derived from an EMBL/GenBank/DDBJ whole genome shotgun (WGS) entry which is preliminary data.</text>
</comment>
<dbReference type="Proteomes" id="UP001497680">
    <property type="component" value="Unassembled WGS sequence"/>
</dbReference>
<reference evidence="1 2" key="1">
    <citation type="journal article" date="2022" name="New Phytol.">
        <title>Ecological generalism drives hyperdiversity of secondary metabolite gene clusters in xylarialean endophytes.</title>
        <authorList>
            <person name="Franco M.E.E."/>
            <person name="Wisecaver J.H."/>
            <person name="Arnold A.E."/>
            <person name="Ju Y.M."/>
            <person name="Slot J.C."/>
            <person name="Ahrendt S."/>
            <person name="Moore L.P."/>
            <person name="Eastman K.E."/>
            <person name="Scott K."/>
            <person name="Konkel Z."/>
            <person name="Mondo S.J."/>
            <person name="Kuo A."/>
            <person name="Hayes R.D."/>
            <person name="Haridas S."/>
            <person name="Andreopoulos B."/>
            <person name="Riley R."/>
            <person name="LaButti K."/>
            <person name="Pangilinan J."/>
            <person name="Lipzen A."/>
            <person name="Amirebrahimi M."/>
            <person name="Yan J."/>
            <person name="Adam C."/>
            <person name="Keymanesh K."/>
            <person name="Ng V."/>
            <person name="Louie K."/>
            <person name="Northen T."/>
            <person name="Drula E."/>
            <person name="Henrissat B."/>
            <person name="Hsieh H.M."/>
            <person name="Youens-Clark K."/>
            <person name="Lutzoni F."/>
            <person name="Miadlikowska J."/>
            <person name="Eastwood D.C."/>
            <person name="Hamelin R.C."/>
            <person name="Grigoriev I.V."/>
            <person name="U'Ren J.M."/>
        </authorList>
    </citation>
    <scope>NUCLEOTIDE SEQUENCE [LARGE SCALE GENOMIC DNA]</scope>
    <source>
        <strain evidence="1 2">ER1909</strain>
    </source>
</reference>
<protein>
    <submittedName>
        <fullName evidence="1">Argonaute siRNA chaperone complex subunit Arb1-domain-containing protein</fullName>
    </submittedName>
</protein>
<dbReference type="EMBL" id="MU394287">
    <property type="protein sequence ID" value="KAI6091223.1"/>
    <property type="molecule type" value="Genomic_DNA"/>
</dbReference>